<dbReference type="EMBL" id="AJAU01000022">
    <property type="protein sequence ID" value="EOL43508.1"/>
    <property type="molecule type" value="Genomic_DNA"/>
</dbReference>
<dbReference type="OrthoDB" id="368187at2"/>
<evidence type="ECO:0000313" key="1">
    <source>
        <dbReference type="EMBL" id="EOL43508.1"/>
    </source>
</evidence>
<keyword evidence="2" id="KW-1185">Reference proteome</keyword>
<protein>
    <recommendedName>
        <fullName evidence="3">Selenium-dependent hydroxylase accessory protein YqeC</fullName>
    </recommendedName>
</protein>
<sequence length="246" mass="27215">MEPLINCFDFQGKQVVSLIGSGGKTSLMWYLADCYRNQSVLVSTTTKIGCPVDRPHDYFYSSNFSNLGCDGQGITLAGRVCEGGYKLKSLPLPVFEELLPHFDKAFLEADGSKQLPLKGWETFEPVVLPKTTVTIGLIPISAVGKNIDQMTVHRLALFLRATGAIQGEKVKEETLAEIIASPTGLWKKSHGQRILCINQVQTIEQLKQAKKVLALLPQMLLKRLSKVIACNVQTKEGIVLWEKLNN</sequence>
<dbReference type="STRING" id="317735.RU98_GL000010"/>
<dbReference type="eggNOG" id="COG1192">
    <property type="taxonomic scope" value="Bacteria"/>
</dbReference>
<evidence type="ECO:0008006" key="3">
    <source>
        <dbReference type="Google" id="ProtNLM"/>
    </source>
</evidence>
<gene>
    <name evidence="1" type="ORF">UC7_02838</name>
</gene>
<dbReference type="NCBIfam" id="TIGR03172">
    <property type="entry name" value="selenium cofactor biosynthesis protein YqeC"/>
    <property type="match status" value="1"/>
</dbReference>
<dbReference type="PATRIC" id="fig|1158612.3.peg.2803"/>
<organism evidence="1 2">
    <name type="scientific">Enterococcus caccae ATCC BAA-1240</name>
    <dbReference type="NCBI Taxonomy" id="1158612"/>
    <lineage>
        <taxon>Bacteria</taxon>
        <taxon>Bacillati</taxon>
        <taxon>Bacillota</taxon>
        <taxon>Bacilli</taxon>
        <taxon>Lactobacillales</taxon>
        <taxon>Enterococcaceae</taxon>
        <taxon>Enterococcus</taxon>
    </lineage>
</organism>
<proteinExistence type="predicted"/>
<dbReference type="RefSeq" id="WP_010772919.1">
    <property type="nucleotide sequence ID" value="NZ_KB946335.1"/>
</dbReference>
<name>R3TQZ7_9ENTE</name>
<comment type="caution">
    <text evidence="1">The sequence shown here is derived from an EMBL/GenBank/DDBJ whole genome shotgun (WGS) entry which is preliminary data.</text>
</comment>
<dbReference type="AlphaFoldDB" id="R3TQZ7"/>
<dbReference type="Pfam" id="PF19842">
    <property type="entry name" value="YqeC"/>
    <property type="match status" value="1"/>
</dbReference>
<dbReference type="Proteomes" id="UP000013840">
    <property type="component" value="Unassembled WGS sequence"/>
</dbReference>
<dbReference type="InterPro" id="IPR017587">
    <property type="entry name" value="YqeC"/>
</dbReference>
<reference evidence="1 2" key="1">
    <citation type="submission" date="2013-02" db="EMBL/GenBank/DDBJ databases">
        <title>The Genome Sequence of Enterococcus caccae BAA-1240.</title>
        <authorList>
            <consortium name="The Broad Institute Genome Sequencing Platform"/>
            <consortium name="The Broad Institute Genome Sequencing Center for Infectious Disease"/>
            <person name="Earl A.M."/>
            <person name="Gilmore M.S."/>
            <person name="Lebreton F."/>
            <person name="Walker B."/>
            <person name="Young S.K."/>
            <person name="Zeng Q."/>
            <person name="Gargeya S."/>
            <person name="Fitzgerald M."/>
            <person name="Haas B."/>
            <person name="Abouelleil A."/>
            <person name="Alvarado L."/>
            <person name="Arachchi H.M."/>
            <person name="Berlin A.M."/>
            <person name="Chapman S.B."/>
            <person name="Dewar J."/>
            <person name="Goldberg J."/>
            <person name="Griggs A."/>
            <person name="Gujja S."/>
            <person name="Hansen M."/>
            <person name="Howarth C."/>
            <person name="Imamovic A."/>
            <person name="Larimer J."/>
            <person name="McCowan C."/>
            <person name="Murphy C."/>
            <person name="Neiman D."/>
            <person name="Pearson M."/>
            <person name="Priest M."/>
            <person name="Roberts A."/>
            <person name="Saif S."/>
            <person name="Shea T."/>
            <person name="Sisk P."/>
            <person name="Sykes S."/>
            <person name="Wortman J."/>
            <person name="Nusbaum C."/>
            <person name="Birren B."/>
        </authorList>
    </citation>
    <scope>NUCLEOTIDE SEQUENCE [LARGE SCALE GENOMIC DNA]</scope>
    <source>
        <strain evidence="1 2">ATCC BAA-1240</strain>
    </source>
</reference>
<accession>R3TQZ7</accession>
<evidence type="ECO:0000313" key="2">
    <source>
        <dbReference type="Proteomes" id="UP000013840"/>
    </source>
</evidence>